<keyword evidence="2" id="KW-1185">Reference proteome</keyword>
<proteinExistence type="predicted"/>
<gene>
    <name evidence="1" type="ORF">ILYODFUR_004327</name>
</gene>
<organism evidence="1 2">
    <name type="scientific">Ilyodon furcidens</name>
    <name type="common">goldbreast splitfin</name>
    <dbReference type="NCBI Taxonomy" id="33524"/>
    <lineage>
        <taxon>Eukaryota</taxon>
        <taxon>Metazoa</taxon>
        <taxon>Chordata</taxon>
        <taxon>Craniata</taxon>
        <taxon>Vertebrata</taxon>
        <taxon>Euteleostomi</taxon>
        <taxon>Actinopterygii</taxon>
        <taxon>Neopterygii</taxon>
        <taxon>Teleostei</taxon>
        <taxon>Neoteleostei</taxon>
        <taxon>Acanthomorphata</taxon>
        <taxon>Ovalentaria</taxon>
        <taxon>Atherinomorphae</taxon>
        <taxon>Cyprinodontiformes</taxon>
        <taxon>Goodeidae</taxon>
        <taxon>Ilyodon</taxon>
    </lineage>
</organism>
<dbReference type="EMBL" id="JAHRIQ010104504">
    <property type="protein sequence ID" value="MEQ2254495.1"/>
    <property type="molecule type" value="Genomic_DNA"/>
</dbReference>
<reference evidence="1 2" key="1">
    <citation type="submission" date="2021-06" db="EMBL/GenBank/DDBJ databases">
        <authorList>
            <person name="Palmer J.M."/>
        </authorList>
    </citation>
    <scope>NUCLEOTIDE SEQUENCE [LARGE SCALE GENOMIC DNA]</scope>
    <source>
        <strain evidence="2">if_2019</strain>
        <tissue evidence="1">Muscle</tissue>
    </source>
</reference>
<comment type="caution">
    <text evidence="1">The sequence shown here is derived from an EMBL/GenBank/DDBJ whole genome shotgun (WGS) entry which is preliminary data.</text>
</comment>
<accession>A0ABV0VCK5</accession>
<evidence type="ECO:0000313" key="2">
    <source>
        <dbReference type="Proteomes" id="UP001482620"/>
    </source>
</evidence>
<protein>
    <submittedName>
        <fullName evidence="1">Uncharacterized protein</fullName>
    </submittedName>
</protein>
<name>A0ABV0VCK5_9TELE</name>
<sequence length="77" mass="8373">MGPSHRTSLNLSPFLPSSICPFARLHSGAVDSTVALQQEGPGFRLSASSLHVLHVHVSVLSEYSSFLPQYQNVLVRI</sequence>
<dbReference type="Proteomes" id="UP001482620">
    <property type="component" value="Unassembled WGS sequence"/>
</dbReference>
<evidence type="ECO:0000313" key="1">
    <source>
        <dbReference type="EMBL" id="MEQ2254495.1"/>
    </source>
</evidence>